<dbReference type="Pfam" id="PF05659">
    <property type="entry name" value="RPW8"/>
    <property type="match status" value="1"/>
</dbReference>
<dbReference type="AlphaFoldDB" id="A0A8J4QFS0"/>
<dbReference type="EMBL" id="JRKL02004232">
    <property type="protein sequence ID" value="KAF3953085.1"/>
    <property type="molecule type" value="Genomic_DNA"/>
</dbReference>
<sequence>MASLVGGAALAAVFGEVFNVLHDTVKCVGSDALMFKPILKSLQFNLNLLAPVVEEIRHLNKKLDHPEGETKSLKEDMRKARELMGNLGRQEWDYPLQAYYGRQLTELNEAIVMFFQVHMQEQKGYFADFGAVEIPFAVTHLEDWLVVVLSYWTLGFYCWYG</sequence>
<comment type="caution">
    <text evidence="2">The sequence shown here is derived from an EMBL/GenBank/DDBJ whole genome shotgun (WGS) entry which is preliminary data.</text>
</comment>
<dbReference type="InterPro" id="IPR008808">
    <property type="entry name" value="Powdery_mildew-R_dom"/>
</dbReference>
<organism evidence="2 3">
    <name type="scientific">Castanea mollissima</name>
    <name type="common">Chinese chestnut</name>
    <dbReference type="NCBI Taxonomy" id="60419"/>
    <lineage>
        <taxon>Eukaryota</taxon>
        <taxon>Viridiplantae</taxon>
        <taxon>Streptophyta</taxon>
        <taxon>Embryophyta</taxon>
        <taxon>Tracheophyta</taxon>
        <taxon>Spermatophyta</taxon>
        <taxon>Magnoliopsida</taxon>
        <taxon>eudicotyledons</taxon>
        <taxon>Gunneridae</taxon>
        <taxon>Pentapetalae</taxon>
        <taxon>rosids</taxon>
        <taxon>fabids</taxon>
        <taxon>Fagales</taxon>
        <taxon>Fagaceae</taxon>
        <taxon>Castanea</taxon>
    </lineage>
</organism>
<feature type="domain" description="RPW8" evidence="1">
    <location>
        <begin position="1"/>
        <end position="153"/>
    </location>
</feature>
<dbReference type="PROSITE" id="PS51153">
    <property type="entry name" value="RPW8"/>
    <property type="match status" value="1"/>
</dbReference>
<evidence type="ECO:0000259" key="1">
    <source>
        <dbReference type="PROSITE" id="PS51153"/>
    </source>
</evidence>
<accession>A0A8J4QFS0</accession>
<keyword evidence="3" id="KW-1185">Reference proteome</keyword>
<dbReference type="OrthoDB" id="2016095at2759"/>
<protein>
    <recommendedName>
        <fullName evidence="1">RPW8 domain-containing protein</fullName>
    </recommendedName>
</protein>
<dbReference type="Proteomes" id="UP000737018">
    <property type="component" value="Unassembled WGS sequence"/>
</dbReference>
<evidence type="ECO:0000313" key="2">
    <source>
        <dbReference type="EMBL" id="KAF3953085.1"/>
    </source>
</evidence>
<gene>
    <name evidence="2" type="ORF">CMV_021436</name>
</gene>
<proteinExistence type="predicted"/>
<reference evidence="2" key="1">
    <citation type="submission" date="2020-03" db="EMBL/GenBank/DDBJ databases">
        <title>Castanea mollissima Vanexum genome sequencing.</title>
        <authorList>
            <person name="Staton M."/>
        </authorList>
    </citation>
    <scope>NUCLEOTIDE SEQUENCE</scope>
    <source>
        <tissue evidence="2">Leaf</tissue>
    </source>
</reference>
<evidence type="ECO:0000313" key="3">
    <source>
        <dbReference type="Proteomes" id="UP000737018"/>
    </source>
</evidence>
<name>A0A8J4QFS0_9ROSI</name>